<keyword evidence="2" id="KW-1185">Reference proteome</keyword>
<dbReference type="Gene3D" id="3.40.630.10">
    <property type="entry name" value="Zn peptidases"/>
    <property type="match status" value="1"/>
</dbReference>
<dbReference type="MEROPS" id="M20.018"/>
<evidence type="ECO:0000313" key="1">
    <source>
        <dbReference type="EMBL" id="GAE30776.1"/>
    </source>
</evidence>
<evidence type="ECO:0000313" key="2">
    <source>
        <dbReference type="Proteomes" id="UP000018895"/>
    </source>
</evidence>
<organism evidence="1 2">
    <name type="scientific">Halalkalibacter hemicellulosilyticusJCM 9152</name>
    <dbReference type="NCBI Taxonomy" id="1236971"/>
    <lineage>
        <taxon>Bacteria</taxon>
        <taxon>Bacillati</taxon>
        <taxon>Bacillota</taxon>
        <taxon>Bacilli</taxon>
        <taxon>Bacillales</taxon>
        <taxon>Bacillaceae</taxon>
        <taxon>Halalkalibacter</taxon>
    </lineage>
</organism>
<dbReference type="Proteomes" id="UP000018895">
    <property type="component" value="Unassembled WGS sequence"/>
</dbReference>
<reference evidence="1" key="1">
    <citation type="journal article" date="2014" name="Genome Announc.">
        <title>Draft Genome Sequences of Three Alkaliphilic Bacillus Strains, Bacillus wakoensis JCM 9140T, Bacillus akibai JCM 9157T, and Bacillus hemicellulosilyticus JCM 9152T.</title>
        <authorList>
            <person name="Yuki M."/>
            <person name="Oshima K."/>
            <person name="Suda W."/>
            <person name="Oshida Y."/>
            <person name="Kitamura K."/>
            <person name="Iida T."/>
            <person name="Hattori M."/>
            <person name="Ohkuma M."/>
        </authorList>
    </citation>
    <scope>NUCLEOTIDE SEQUENCE [LARGE SCALE GENOMIC DNA]</scope>
    <source>
        <strain evidence="1">JCM 9152</strain>
    </source>
</reference>
<gene>
    <name evidence="1" type="ORF">JCM9152_2193</name>
</gene>
<proteinExistence type="predicted"/>
<name>W4QFB9_9BACI</name>
<dbReference type="STRING" id="1236971.JCM9152_2193"/>
<sequence length="90" mass="10241">MVNEQRLVKEFLELVQIDSETKEEQFIAPVLKKKFQQLGVSVVEDDSASRTGHGAGNLICTLEAQKRKRHRSILPLIWTPLCPVKELSLK</sequence>
<dbReference type="AlphaFoldDB" id="W4QFB9"/>
<accession>W4QFB9</accession>
<dbReference type="SUPFAM" id="SSF53187">
    <property type="entry name" value="Zn-dependent exopeptidases"/>
    <property type="match status" value="1"/>
</dbReference>
<comment type="caution">
    <text evidence="1">The sequence shown here is derived from an EMBL/GenBank/DDBJ whole genome shotgun (WGS) entry which is preliminary data.</text>
</comment>
<protein>
    <submittedName>
        <fullName evidence="1">Peptidase T</fullName>
    </submittedName>
</protein>
<dbReference type="EMBL" id="BAUU01000013">
    <property type="protein sequence ID" value="GAE30776.1"/>
    <property type="molecule type" value="Genomic_DNA"/>
</dbReference>